<dbReference type="InterPro" id="IPR023213">
    <property type="entry name" value="CAT-like_dom_sf"/>
</dbReference>
<evidence type="ECO:0008006" key="4">
    <source>
        <dbReference type="Google" id="ProtNLM"/>
    </source>
</evidence>
<keyword evidence="1" id="KW-0472">Membrane</keyword>
<dbReference type="PhylomeDB" id="A0A0A2KH11"/>
<gene>
    <name evidence="2" type="ORF">PITC_046070</name>
</gene>
<accession>A0A0A2KH11</accession>
<dbReference type="Gene3D" id="3.30.559.10">
    <property type="entry name" value="Chloramphenicol acetyltransferase-like domain"/>
    <property type="match status" value="1"/>
</dbReference>
<proteinExistence type="predicted"/>
<sequence length="186" mass="21230">MQPRSNTISRLIVIKENTVACLVFKFFFLTGMVVPSTQPDGRSNVLQVPPATASELGKCHILVTQHHVASTAVAWDGRFNTAMMPFLTVHILPSPSPVLRLMANVLGDDLYMVWCFDHLVMNGSGFCFAHYFRRFRLRFKFPRTTHNSTDTSRIKAVYRGSCIYSHTTGSLMDDLSNERRRNIRRF</sequence>
<feature type="transmembrane region" description="Helical" evidence="1">
    <location>
        <begin position="12"/>
        <end position="34"/>
    </location>
</feature>
<dbReference type="EMBL" id="JQGA01001430">
    <property type="protein sequence ID" value="KGO66223.1"/>
    <property type="molecule type" value="Genomic_DNA"/>
</dbReference>
<evidence type="ECO:0000313" key="2">
    <source>
        <dbReference type="EMBL" id="KGO66223.1"/>
    </source>
</evidence>
<evidence type="ECO:0000256" key="1">
    <source>
        <dbReference type="SAM" id="Phobius"/>
    </source>
</evidence>
<dbReference type="AlphaFoldDB" id="A0A0A2KH11"/>
<dbReference type="Proteomes" id="UP000030104">
    <property type="component" value="Unassembled WGS sequence"/>
</dbReference>
<comment type="caution">
    <text evidence="2">The sequence shown here is derived from an EMBL/GenBank/DDBJ whole genome shotgun (WGS) entry which is preliminary data.</text>
</comment>
<protein>
    <recommendedName>
        <fullName evidence="4">Transferase</fullName>
    </recommendedName>
</protein>
<keyword evidence="1" id="KW-1133">Transmembrane helix</keyword>
<keyword evidence="3" id="KW-1185">Reference proteome</keyword>
<dbReference type="STRING" id="40296.A0A0A2KH11"/>
<organism evidence="2 3">
    <name type="scientific">Penicillium italicum</name>
    <name type="common">Blue mold</name>
    <dbReference type="NCBI Taxonomy" id="40296"/>
    <lineage>
        <taxon>Eukaryota</taxon>
        <taxon>Fungi</taxon>
        <taxon>Dikarya</taxon>
        <taxon>Ascomycota</taxon>
        <taxon>Pezizomycotina</taxon>
        <taxon>Eurotiomycetes</taxon>
        <taxon>Eurotiomycetidae</taxon>
        <taxon>Eurotiales</taxon>
        <taxon>Aspergillaceae</taxon>
        <taxon>Penicillium</taxon>
    </lineage>
</organism>
<feature type="transmembrane region" description="Helical" evidence="1">
    <location>
        <begin position="111"/>
        <end position="132"/>
    </location>
</feature>
<keyword evidence="1" id="KW-0812">Transmembrane</keyword>
<dbReference type="HOGENOM" id="CLU_1454879_0_0_1"/>
<evidence type="ECO:0000313" key="3">
    <source>
        <dbReference type="Proteomes" id="UP000030104"/>
    </source>
</evidence>
<reference evidence="2 3" key="1">
    <citation type="journal article" date="2015" name="Mol. Plant Microbe Interact.">
        <title>Genome, transcriptome, and functional analyses of Penicillium expansum provide new insights into secondary metabolism and pathogenicity.</title>
        <authorList>
            <person name="Ballester A.R."/>
            <person name="Marcet-Houben M."/>
            <person name="Levin E."/>
            <person name="Sela N."/>
            <person name="Selma-Lazaro C."/>
            <person name="Carmona L."/>
            <person name="Wisniewski M."/>
            <person name="Droby S."/>
            <person name="Gonzalez-Candelas L."/>
            <person name="Gabaldon T."/>
        </authorList>
    </citation>
    <scope>NUCLEOTIDE SEQUENCE [LARGE SCALE GENOMIC DNA]</scope>
    <source>
        <strain evidence="2 3">PHI-1</strain>
    </source>
</reference>
<name>A0A0A2KH11_PENIT</name>
<dbReference type="OrthoDB" id="1862401at2759"/>